<feature type="region of interest" description="Disordered" evidence="1">
    <location>
        <begin position="1"/>
        <end position="51"/>
    </location>
</feature>
<keyword evidence="2" id="KW-1133">Transmembrane helix</keyword>
<accession>A0A915EIH6</accession>
<evidence type="ECO:0000313" key="4">
    <source>
        <dbReference type="WBParaSite" id="jg6688"/>
    </source>
</evidence>
<organism evidence="3 4">
    <name type="scientific">Ditylenchus dipsaci</name>
    <dbReference type="NCBI Taxonomy" id="166011"/>
    <lineage>
        <taxon>Eukaryota</taxon>
        <taxon>Metazoa</taxon>
        <taxon>Ecdysozoa</taxon>
        <taxon>Nematoda</taxon>
        <taxon>Chromadorea</taxon>
        <taxon>Rhabditida</taxon>
        <taxon>Tylenchina</taxon>
        <taxon>Tylenchomorpha</taxon>
        <taxon>Sphaerularioidea</taxon>
        <taxon>Anguinidae</taxon>
        <taxon>Anguininae</taxon>
        <taxon>Ditylenchus</taxon>
    </lineage>
</organism>
<feature type="region of interest" description="Disordered" evidence="1">
    <location>
        <begin position="346"/>
        <end position="373"/>
    </location>
</feature>
<dbReference type="AlphaFoldDB" id="A0A915EIH6"/>
<feature type="compositionally biased region" description="Polar residues" evidence="1">
    <location>
        <begin position="354"/>
        <end position="367"/>
    </location>
</feature>
<evidence type="ECO:0000256" key="1">
    <source>
        <dbReference type="SAM" id="MobiDB-lite"/>
    </source>
</evidence>
<keyword evidence="3" id="KW-1185">Reference proteome</keyword>
<name>A0A915EIH6_9BILA</name>
<feature type="transmembrane region" description="Helical" evidence="2">
    <location>
        <begin position="78"/>
        <end position="99"/>
    </location>
</feature>
<reference evidence="4" key="1">
    <citation type="submission" date="2022-11" db="UniProtKB">
        <authorList>
            <consortium name="WormBaseParasite"/>
        </authorList>
    </citation>
    <scope>IDENTIFICATION</scope>
</reference>
<proteinExistence type="predicted"/>
<keyword evidence="2" id="KW-0472">Membrane</keyword>
<evidence type="ECO:0000256" key="2">
    <source>
        <dbReference type="SAM" id="Phobius"/>
    </source>
</evidence>
<feature type="transmembrane region" description="Helical" evidence="2">
    <location>
        <begin position="273"/>
        <end position="291"/>
    </location>
</feature>
<feature type="region of interest" description="Disordered" evidence="1">
    <location>
        <begin position="178"/>
        <end position="224"/>
    </location>
</feature>
<sequence length="373" mass="42122">MEEVDIDFKHPPPDVVTTKSQDIHSNQISNSINGREPRTTSQSSIHSGVGNLTGGGVTKIYTNRPTMKDYKQKLDHRLGPVLLACLTTIATILFIYGLYYEQVQSSMEEYIHTLQDHIAHKSTTTTTTTIVPLPEVLSTTTADVTAVVEASVPPPNSELEDQHEAEDRINKQLENGANMQLDVQSQSHRRRKRQDQEKETNIPPLKTATIAMEDSTPSNSPADSLPTFIEPDNKEEISLNELSEYDDRFHSAHIAVWVLASLNLMAAKTPFKAIYRVFLALALLFICSIQFPRIVDRLFVEGLPRPILLLEPIEQTFGCVFAFHEVLVQYKIQEPLRQARHRVELNKQKRPQSREQILSHTLSNGRTKSSEVH</sequence>
<evidence type="ECO:0000313" key="3">
    <source>
        <dbReference type="Proteomes" id="UP000887574"/>
    </source>
</evidence>
<feature type="compositionally biased region" description="Polar residues" evidence="1">
    <location>
        <begin position="17"/>
        <end position="46"/>
    </location>
</feature>
<keyword evidence="2" id="KW-0812">Transmembrane</keyword>
<dbReference type="WBParaSite" id="jg6688">
    <property type="protein sequence ID" value="jg6688"/>
    <property type="gene ID" value="jg6688"/>
</dbReference>
<dbReference type="Proteomes" id="UP000887574">
    <property type="component" value="Unplaced"/>
</dbReference>
<protein>
    <submittedName>
        <fullName evidence="4">Uncharacterized protein</fullName>
    </submittedName>
</protein>
<feature type="compositionally biased region" description="Basic and acidic residues" evidence="1">
    <location>
        <begin position="1"/>
        <end position="12"/>
    </location>
</feature>